<keyword evidence="2" id="KW-1185">Reference proteome</keyword>
<reference evidence="1 2" key="1">
    <citation type="submission" date="2024-11" db="EMBL/GenBank/DDBJ databases">
        <title>A near-complete genome assembly of Cinchona calisaya.</title>
        <authorList>
            <person name="Lian D.C."/>
            <person name="Zhao X.W."/>
            <person name="Wei L."/>
        </authorList>
    </citation>
    <scope>NUCLEOTIDE SEQUENCE [LARGE SCALE GENOMIC DNA]</scope>
    <source>
        <tissue evidence="1">Nenye</tissue>
    </source>
</reference>
<accession>A0ABD3AW92</accession>
<comment type="caution">
    <text evidence="1">The sequence shown here is derived from an EMBL/GenBank/DDBJ whole genome shotgun (WGS) entry which is preliminary data.</text>
</comment>
<sequence>MQPYRHQTTSSSGYSYFTEQALRWGYRIPDSGPLDEYFDRGFEQASKYFRNPIDAVGAIERELENERIREEIIAVEISKRQAVWEAEVKREMMINRELTLLLRGGGRGNTFYRFSCPLGGGSRFKPSEVQFHHTEGQSLEETIAKSLEARSRMAARRETRGLEMVPIQHYKGRLLEDTIAMSREERFGMAARCETRGFNGPFNGGT</sequence>
<proteinExistence type="predicted"/>
<gene>
    <name evidence="1" type="ORF">ACH5RR_003942</name>
</gene>
<dbReference type="EMBL" id="JBJUIK010000002">
    <property type="protein sequence ID" value="KAL3535481.1"/>
    <property type="molecule type" value="Genomic_DNA"/>
</dbReference>
<evidence type="ECO:0000313" key="2">
    <source>
        <dbReference type="Proteomes" id="UP001630127"/>
    </source>
</evidence>
<protein>
    <submittedName>
        <fullName evidence="1">Uncharacterized protein</fullName>
    </submittedName>
</protein>
<name>A0ABD3AW92_9GENT</name>
<dbReference type="Proteomes" id="UP001630127">
    <property type="component" value="Unassembled WGS sequence"/>
</dbReference>
<evidence type="ECO:0000313" key="1">
    <source>
        <dbReference type="EMBL" id="KAL3535481.1"/>
    </source>
</evidence>
<organism evidence="1 2">
    <name type="scientific">Cinchona calisaya</name>
    <dbReference type="NCBI Taxonomy" id="153742"/>
    <lineage>
        <taxon>Eukaryota</taxon>
        <taxon>Viridiplantae</taxon>
        <taxon>Streptophyta</taxon>
        <taxon>Embryophyta</taxon>
        <taxon>Tracheophyta</taxon>
        <taxon>Spermatophyta</taxon>
        <taxon>Magnoliopsida</taxon>
        <taxon>eudicotyledons</taxon>
        <taxon>Gunneridae</taxon>
        <taxon>Pentapetalae</taxon>
        <taxon>asterids</taxon>
        <taxon>lamiids</taxon>
        <taxon>Gentianales</taxon>
        <taxon>Rubiaceae</taxon>
        <taxon>Cinchonoideae</taxon>
        <taxon>Cinchoneae</taxon>
        <taxon>Cinchona</taxon>
    </lineage>
</organism>
<dbReference type="AlphaFoldDB" id="A0ABD3AW92"/>